<reference evidence="1 2" key="1">
    <citation type="submission" date="2023-08" db="EMBL/GenBank/DDBJ databases">
        <title>The draft genome sequence of Paracraurococcus sp. LOR1-02.</title>
        <authorList>
            <person name="Kingkaew E."/>
            <person name="Tanasupawat S."/>
        </authorList>
    </citation>
    <scope>NUCLEOTIDE SEQUENCE [LARGE SCALE GENOMIC DNA]</scope>
    <source>
        <strain evidence="1 2">LOR1-02</strain>
    </source>
</reference>
<proteinExistence type="predicted"/>
<keyword evidence="2" id="KW-1185">Reference proteome</keyword>
<gene>
    <name evidence="1" type="ORF">Q7A36_38380</name>
</gene>
<evidence type="ECO:0008006" key="3">
    <source>
        <dbReference type="Google" id="ProtNLM"/>
    </source>
</evidence>
<name>A0ABT9EDC1_9PROT</name>
<evidence type="ECO:0000313" key="2">
    <source>
        <dbReference type="Proteomes" id="UP001243009"/>
    </source>
</evidence>
<dbReference type="Proteomes" id="UP001243009">
    <property type="component" value="Unassembled WGS sequence"/>
</dbReference>
<sequence length="105" mass="11170">MLTNSLHSDLLPAMLRRSDELVDAASRLIPGGGIYEALVAEEAALCRRALVTRAQSLAGVAARLEQLITLLEPHEQLSDFVIEVAEAALADVETLAARSGVHLAL</sequence>
<accession>A0ABT9EDC1</accession>
<evidence type="ECO:0000313" key="1">
    <source>
        <dbReference type="EMBL" id="MDO9714223.1"/>
    </source>
</evidence>
<dbReference type="EMBL" id="JAUTWS010000189">
    <property type="protein sequence ID" value="MDO9714223.1"/>
    <property type="molecule type" value="Genomic_DNA"/>
</dbReference>
<dbReference type="RefSeq" id="WP_305109061.1">
    <property type="nucleotide sequence ID" value="NZ_JAUTWS010000189.1"/>
</dbReference>
<organism evidence="1 2">
    <name type="scientific">Paracraurococcus lichenis</name>
    <dbReference type="NCBI Taxonomy" id="3064888"/>
    <lineage>
        <taxon>Bacteria</taxon>
        <taxon>Pseudomonadati</taxon>
        <taxon>Pseudomonadota</taxon>
        <taxon>Alphaproteobacteria</taxon>
        <taxon>Acetobacterales</taxon>
        <taxon>Roseomonadaceae</taxon>
        <taxon>Paracraurococcus</taxon>
    </lineage>
</organism>
<protein>
    <recommendedName>
        <fullName evidence="3">DUF47 family protein</fullName>
    </recommendedName>
</protein>
<comment type="caution">
    <text evidence="1">The sequence shown here is derived from an EMBL/GenBank/DDBJ whole genome shotgun (WGS) entry which is preliminary data.</text>
</comment>